<proteinExistence type="predicted"/>
<evidence type="ECO:0000313" key="3">
    <source>
        <dbReference type="WBParaSite" id="ACOC_0001320601-mRNA-1"/>
    </source>
</evidence>
<sequence>MVFDSIDIKAVRKALDSQGVFSEYMKIFGEVHKNFTTKVSQFYNDINIDVKRGARKALDSQGVFSEYMKIFGEVHKNFTTKVSQFYNDINIDVKRGAR</sequence>
<dbReference type="OrthoDB" id="410104at2759"/>
<organism evidence="3">
    <name type="scientific">Angiostrongylus costaricensis</name>
    <name type="common">Nematode worm</name>
    <dbReference type="NCBI Taxonomy" id="334426"/>
    <lineage>
        <taxon>Eukaryota</taxon>
        <taxon>Metazoa</taxon>
        <taxon>Ecdysozoa</taxon>
        <taxon>Nematoda</taxon>
        <taxon>Chromadorea</taxon>
        <taxon>Rhabditida</taxon>
        <taxon>Rhabditina</taxon>
        <taxon>Rhabditomorpha</taxon>
        <taxon>Strongyloidea</taxon>
        <taxon>Metastrongylidae</taxon>
        <taxon>Angiostrongylus</taxon>
    </lineage>
</organism>
<dbReference type="EMBL" id="UYYA01005619">
    <property type="protein sequence ID" value="VDM64792.1"/>
    <property type="molecule type" value="Genomic_DNA"/>
</dbReference>
<gene>
    <name evidence="1" type="ORF">ACOC_LOCUS13207</name>
</gene>
<evidence type="ECO:0000313" key="2">
    <source>
        <dbReference type="Proteomes" id="UP000267027"/>
    </source>
</evidence>
<dbReference type="Proteomes" id="UP000267027">
    <property type="component" value="Unassembled WGS sequence"/>
</dbReference>
<accession>A0A0R3Q2A8</accession>
<protein>
    <submittedName>
        <fullName evidence="3">Phasin_2 domain-containing protein</fullName>
    </submittedName>
</protein>
<dbReference type="WBParaSite" id="ACOC_0001320601-mRNA-1">
    <property type="protein sequence ID" value="ACOC_0001320601-mRNA-1"/>
    <property type="gene ID" value="ACOC_0001320601"/>
</dbReference>
<dbReference type="AlphaFoldDB" id="A0A0R3Q2A8"/>
<reference evidence="3" key="1">
    <citation type="submission" date="2017-02" db="UniProtKB">
        <authorList>
            <consortium name="WormBaseParasite"/>
        </authorList>
    </citation>
    <scope>IDENTIFICATION</scope>
</reference>
<evidence type="ECO:0000313" key="1">
    <source>
        <dbReference type="EMBL" id="VDM64792.1"/>
    </source>
</evidence>
<name>A0A0R3Q2A8_ANGCS</name>
<reference evidence="1 2" key="2">
    <citation type="submission" date="2018-11" db="EMBL/GenBank/DDBJ databases">
        <authorList>
            <consortium name="Pathogen Informatics"/>
        </authorList>
    </citation>
    <scope>NUCLEOTIDE SEQUENCE [LARGE SCALE GENOMIC DNA]</scope>
    <source>
        <strain evidence="1 2">Costa Rica</strain>
    </source>
</reference>
<keyword evidence="2" id="KW-1185">Reference proteome</keyword>